<dbReference type="Pfam" id="PF05159">
    <property type="entry name" value="Capsule_synth"/>
    <property type="match status" value="2"/>
</dbReference>
<protein>
    <recommendedName>
        <fullName evidence="3">Capsular biosynthesis protein</fullName>
    </recommendedName>
</protein>
<name>A0A327JDK0_9HYPH</name>
<sequence>MDLSNRSIRKDVAAVFSTGMVKIPHLEALLGVSGVMEWPSDARAGDVDIVIGWGTKPTARRARAYAQRNGLPYVAVEDGFLRSAGSASAKLPPVSVVVDDRGIYYEAARPSRIEHLVRSAPHLDARRRAEAREGLDLFLRHRLTKYNTVAPAGSGGGSARRRWKVLLVDQVFGDQSIAGGLASAGSFLRMIETALRTFPAADIAVKVHPDVMAGRARGYIDRVARDQGLHLIADMGNPHDLLERVDTVWTVTSQLGLEAAFRGLPVRCFGVPFYAGWGITEDTPDDGKARMALSRRGETRTPLDIFAAAYLEYANYADPVGGRVFGLLEAIDRLVAWRNHAEGNRIDTVCVSWPFTERRAARAFFNDGGNRLTFSGRFLGPILARRTDARLLFWKEVPGIDRHADPRRADRAVVGISPMSFFDLGGPGKAATSLVVDDRAPFGKEGRLNWVLGHYPFNGALRARGTALAETLVAGLAAGAGDGEPRARGKDPVLVVL</sequence>
<dbReference type="AlphaFoldDB" id="A0A327JDK0"/>
<dbReference type="GO" id="GO:0000271">
    <property type="term" value="P:polysaccharide biosynthetic process"/>
    <property type="evidence" value="ECO:0007669"/>
    <property type="project" value="InterPro"/>
</dbReference>
<dbReference type="CDD" id="cd16440">
    <property type="entry name" value="beta_Kdo_transferase_KpsC_1"/>
    <property type="match status" value="1"/>
</dbReference>
<gene>
    <name evidence="1" type="ORF">CH339_22810</name>
</gene>
<evidence type="ECO:0000313" key="2">
    <source>
        <dbReference type="Proteomes" id="UP000249299"/>
    </source>
</evidence>
<organism evidence="1 2">
    <name type="scientific">Rhodobium orientis</name>
    <dbReference type="NCBI Taxonomy" id="34017"/>
    <lineage>
        <taxon>Bacteria</taxon>
        <taxon>Pseudomonadati</taxon>
        <taxon>Pseudomonadota</taxon>
        <taxon>Alphaproteobacteria</taxon>
        <taxon>Hyphomicrobiales</taxon>
        <taxon>Rhodobiaceae</taxon>
        <taxon>Rhodobium</taxon>
    </lineage>
</organism>
<comment type="caution">
    <text evidence="1">The sequence shown here is derived from an EMBL/GenBank/DDBJ whole genome shotgun (WGS) entry which is preliminary data.</text>
</comment>
<evidence type="ECO:0000313" key="1">
    <source>
        <dbReference type="EMBL" id="RAI23999.1"/>
    </source>
</evidence>
<dbReference type="InterPro" id="IPR007833">
    <property type="entry name" value="Capsule_polysaccharide_synth"/>
</dbReference>
<dbReference type="Proteomes" id="UP000249299">
    <property type="component" value="Unassembled WGS sequence"/>
</dbReference>
<reference evidence="1 2" key="1">
    <citation type="submission" date="2017-07" db="EMBL/GenBank/DDBJ databases">
        <title>Draft Genome Sequences of Select Purple Nonsulfur Bacteria.</title>
        <authorList>
            <person name="Lasarre B."/>
            <person name="Mckinlay J.B."/>
        </authorList>
    </citation>
    <scope>NUCLEOTIDE SEQUENCE [LARGE SCALE GENOMIC DNA]</scope>
    <source>
        <strain evidence="1 2">DSM 11290</strain>
    </source>
</reference>
<proteinExistence type="predicted"/>
<accession>A0A327JDK0</accession>
<keyword evidence="2" id="KW-1185">Reference proteome</keyword>
<dbReference type="OrthoDB" id="543755at2"/>
<feature type="non-terminal residue" evidence="1">
    <location>
        <position position="497"/>
    </location>
</feature>
<dbReference type="GO" id="GO:0015774">
    <property type="term" value="P:polysaccharide transport"/>
    <property type="evidence" value="ECO:0007669"/>
    <property type="project" value="InterPro"/>
</dbReference>
<dbReference type="EMBL" id="NPEV01000087">
    <property type="protein sequence ID" value="RAI23999.1"/>
    <property type="molecule type" value="Genomic_DNA"/>
</dbReference>
<evidence type="ECO:0008006" key="3">
    <source>
        <dbReference type="Google" id="ProtNLM"/>
    </source>
</evidence>